<reference evidence="3 4" key="1">
    <citation type="submission" date="2018-03" db="EMBL/GenBank/DDBJ databases">
        <title>The ancient ancestry and fast evolution of plastids.</title>
        <authorList>
            <person name="Moore K.R."/>
            <person name="Magnabosco C."/>
            <person name="Momper L."/>
            <person name="Gold D.A."/>
            <person name="Bosak T."/>
            <person name="Fournier G.P."/>
        </authorList>
    </citation>
    <scope>NUCLEOTIDE SEQUENCE [LARGE SCALE GENOMIC DNA]</scope>
    <source>
        <strain evidence="3 4">CCALA 015</strain>
    </source>
</reference>
<dbReference type="CDD" id="cd12797">
    <property type="entry name" value="M23_peptidase"/>
    <property type="match status" value="1"/>
</dbReference>
<sequence length="340" mass="36702">MKPFRLILPFLLSTPAVVPLVAVLADDSPSTVSTETLLASLPSATDRVWIKVRRPVSIEELSTALDLDETRLARLNDVDEDHRFGNGDWLVVPSRGKERLGRIASLDATVQRQSPPVSTPPPVERDGVVRFGDTVLKLAQRYGLSVAELIRLNPGLETARLVVGSQVRLAQSAPGRSRMLLGLKPSVSGGISWPDTPEFGDPQPPLNGGTTAPSTAWIWPTRGVFTSGFGWRWGRMHKGIDVANNVGTPIMAAREGQVVFAGWHDGGYGFLVEIAHPDGSRSLYAHNSRLLVTRGETVAQGQVISQMGSTGRSTGPHLHFEIHPPGRGAVNPLQMLPPRA</sequence>
<evidence type="ECO:0000313" key="3">
    <source>
        <dbReference type="EMBL" id="PSB38702.1"/>
    </source>
</evidence>
<accession>A0ABX5FA61</accession>
<dbReference type="InterPro" id="IPR016047">
    <property type="entry name" value="M23ase_b-sheet_dom"/>
</dbReference>
<gene>
    <name evidence="3" type="ORF">C7B81_03865</name>
</gene>
<keyword evidence="1" id="KW-0732">Signal</keyword>
<name>A0ABX5FA61_9CHRO</name>
<dbReference type="CDD" id="cd00118">
    <property type="entry name" value="LysM"/>
    <property type="match status" value="1"/>
</dbReference>
<dbReference type="InterPro" id="IPR011055">
    <property type="entry name" value="Dup_hybrid_motif"/>
</dbReference>
<evidence type="ECO:0000256" key="1">
    <source>
        <dbReference type="SAM" id="SignalP"/>
    </source>
</evidence>
<dbReference type="Proteomes" id="UP000238218">
    <property type="component" value="Unassembled WGS sequence"/>
</dbReference>
<dbReference type="PANTHER" id="PTHR21666:SF270">
    <property type="entry name" value="MUREIN HYDROLASE ACTIVATOR ENVC"/>
    <property type="match status" value="1"/>
</dbReference>
<dbReference type="PROSITE" id="PS51782">
    <property type="entry name" value="LYSM"/>
    <property type="match status" value="1"/>
</dbReference>
<dbReference type="Pfam" id="PF01551">
    <property type="entry name" value="Peptidase_M23"/>
    <property type="match status" value="1"/>
</dbReference>
<evidence type="ECO:0000313" key="4">
    <source>
        <dbReference type="Proteomes" id="UP000238218"/>
    </source>
</evidence>
<dbReference type="SMART" id="SM00257">
    <property type="entry name" value="LysM"/>
    <property type="match status" value="1"/>
</dbReference>
<dbReference type="InterPro" id="IPR036779">
    <property type="entry name" value="LysM_dom_sf"/>
</dbReference>
<dbReference type="InterPro" id="IPR050570">
    <property type="entry name" value="Cell_wall_metabolism_enzyme"/>
</dbReference>
<dbReference type="InterPro" id="IPR018392">
    <property type="entry name" value="LysM"/>
</dbReference>
<keyword evidence="4" id="KW-1185">Reference proteome</keyword>
<proteinExistence type="predicted"/>
<feature type="domain" description="LysM" evidence="2">
    <location>
        <begin position="125"/>
        <end position="169"/>
    </location>
</feature>
<dbReference type="Gene3D" id="3.10.350.10">
    <property type="entry name" value="LysM domain"/>
    <property type="match status" value="1"/>
</dbReference>
<dbReference type="PANTHER" id="PTHR21666">
    <property type="entry name" value="PEPTIDASE-RELATED"/>
    <property type="match status" value="1"/>
</dbReference>
<dbReference type="SUPFAM" id="SSF54106">
    <property type="entry name" value="LysM domain"/>
    <property type="match status" value="1"/>
</dbReference>
<comment type="caution">
    <text evidence="3">The sequence shown here is derived from an EMBL/GenBank/DDBJ whole genome shotgun (WGS) entry which is preliminary data.</text>
</comment>
<feature type="chain" id="PRO_5046797627" evidence="1">
    <location>
        <begin position="19"/>
        <end position="340"/>
    </location>
</feature>
<dbReference type="Gene3D" id="2.70.70.10">
    <property type="entry name" value="Glucose Permease (Domain IIA)"/>
    <property type="match status" value="1"/>
</dbReference>
<protein>
    <submittedName>
        <fullName evidence="3">Peptidoglycan-binding protein</fullName>
    </submittedName>
</protein>
<dbReference type="EMBL" id="PVWP01000002">
    <property type="protein sequence ID" value="PSB38702.1"/>
    <property type="molecule type" value="Genomic_DNA"/>
</dbReference>
<dbReference type="SUPFAM" id="SSF51261">
    <property type="entry name" value="Duplicated hybrid motif"/>
    <property type="match status" value="1"/>
</dbReference>
<feature type="signal peptide" evidence="1">
    <location>
        <begin position="1"/>
        <end position="18"/>
    </location>
</feature>
<organism evidence="3 4">
    <name type="scientific">Aphanothece cf. minutissima CCALA 015</name>
    <dbReference type="NCBI Taxonomy" id="2107695"/>
    <lineage>
        <taxon>Bacteria</taxon>
        <taxon>Bacillati</taxon>
        <taxon>Cyanobacteriota</taxon>
        <taxon>Cyanophyceae</taxon>
        <taxon>Oscillatoriophycideae</taxon>
        <taxon>Chroococcales</taxon>
        <taxon>Aphanothecaceae</taxon>
        <taxon>Aphanothece</taxon>
    </lineage>
</organism>
<evidence type="ECO:0000259" key="2">
    <source>
        <dbReference type="PROSITE" id="PS51782"/>
    </source>
</evidence>
<dbReference type="Pfam" id="PF01476">
    <property type="entry name" value="LysM"/>
    <property type="match status" value="1"/>
</dbReference>